<feature type="compositionally biased region" description="Basic and acidic residues" evidence="1">
    <location>
        <begin position="94"/>
        <end position="104"/>
    </location>
</feature>
<protein>
    <submittedName>
        <fullName evidence="3">Uncharacterized protein</fullName>
    </submittedName>
</protein>
<keyword evidence="2" id="KW-1133">Transmembrane helix</keyword>
<evidence type="ECO:0000256" key="1">
    <source>
        <dbReference type="SAM" id="MobiDB-lite"/>
    </source>
</evidence>
<keyword evidence="2" id="KW-0472">Membrane</keyword>
<reference evidence="3" key="2">
    <citation type="submission" date="2023-04" db="EMBL/GenBank/DDBJ databases">
        <authorList>
            <person name="Bruccoleri R.E."/>
            <person name="Oakeley E.J."/>
            <person name="Faust A.-M."/>
            <person name="Dessus-Babus S."/>
            <person name="Altorfer M."/>
            <person name="Burckhardt D."/>
            <person name="Oertli M."/>
            <person name="Naumann U."/>
            <person name="Petersen F."/>
            <person name="Wong J."/>
        </authorList>
    </citation>
    <scope>NUCLEOTIDE SEQUENCE</scope>
    <source>
        <strain evidence="3">GSM-AAB239-AS_SAM_17_03QT</strain>
        <tissue evidence="3">Leaf</tissue>
    </source>
</reference>
<dbReference type="AlphaFoldDB" id="A0AAX6GFY6"/>
<evidence type="ECO:0000313" key="4">
    <source>
        <dbReference type="Proteomes" id="UP001140949"/>
    </source>
</evidence>
<accession>A0AAX6GFY6</accession>
<organism evidence="3 4">
    <name type="scientific">Iris pallida</name>
    <name type="common">Sweet iris</name>
    <dbReference type="NCBI Taxonomy" id="29817"/>
    <lineage>
        <taxon>Eukaryota</taxon>
        <taxon>Viridiplantae</taxon>
        <taxon>Streptophyta</taxon>
        <taxon>Embryophyta</taxon>
        <taxon>Tracheophyta</taxon>
        <taxon>Spermatophyta</taxon>
        <taxon>Magnoliopsida</taxon>
        <taxon>Liliopsida</taxon>
        <taxon>Asparagales</taxon>
        <taxon>Iridaceae</taxon>
        <taxon>Iridoideae</taxon>
        <taxon>Irideae</taxon>
        <taxon>Iris</taxon>
    </lineage>
</organism>
<evidence type="ECO:0000256" key="2">
    <source>
        <dbReference type="SAM" id="Phobius"/>
    </source>
</evidence>
<name>A0AAX6GFY6_IRIPA</name>
<dbReference type="Proteomes" id="UP001140949">
    <property type="component" value="Unassembled WGS sequence"/>
</dbReference>
<sequence>MPIGGETEVSESPMNNLTEATTFSTWRRHWKSLVSDICLIVVVAMMICVINGGGGLWWIRVVGNGKHKKKERSTDQITGAHGGPAGVARRRRTAFSDRWPEYSS</sequence>
<evidence type="ECO:0000313" key="3">
    <source>
        <dbReference type="EMBL" id="KAJ6827215.1"/>
    </source>
</evidence>
<gene>
    <name evidence="3" type="ORF">M6B38_368210</name>
</gene>
<feature type="region of interest" description="Disordered" evidence="1">
    <location>
        <begin position="69"/>
        <end position="104"/>
    </location>
</feature>
<keyword evidence="4" id="KW-1185">Reference proteome</keyword>
<comment type="caution">
    <text evidence="3">The sequence shown here is derived from an EMBL/GenBank/DDBJ whole genome shotgun (WGS) entry which is preliminary data.</text>
</comment>
<feature type="transmembrane region" description="Helical" evidence="2">
    <location>
        <begin position="33"/>
        <end position="59"/>
    </location>
</feature>
<reference evidence="3" key="1">
    <citation type="journal article" date="2023" name="GigaByte">
        <title>Genome assembly of the bearded iris, Iris pallida Lam.</title>
        <authorList>
            <person name="Bruccoleri R.E."/>
            <person name="Oakeley E.J."/>
            <person name="Faust A.M.E."/>
            <person name="Altorfer M."/>
            <person name="Dessus-Babus S."/>
            <person name="Burckhardt D."/>
            <person name="Oertli M."/>
            <person name="Naumann U."/>
            <person name="Petersen F."/>
            <person name="Wong J."/>
        </authorList>
    </citation>
    <scope>NUCLEOTIDE SEQUENCE</scope>
    <source>
        <strain evidence="3">GSM-AAB239-AS_SAM_17_03QT</strain>
    </source>
</reference>
<dbReference type="EMBL" id="JANAVB010020400">
    <property type="protein sequence ID" value="KAJ6827215.1"/>
    <property type="molecule type" value="Genomic_DNA"/>
</dbReference>
<keyword evidence="2" id="KW-0812">Transmembrane</keyword>
<proteinExistence type="predicted"/>